<feature type="region of interest" description="Disordered" evidence="1">
    <location>
        <begin position="1"/>
        <end position="235"/>
    </location>
</feature>
<dbReference type="Proteomes" id="UP000757232">
    <property type="component" value="Unassembled WGS sequence"/>
</dbReference>
<comment type="caution">
    <text evidence="2">The sequence shown here is derived from an EMBL/GenBank/DDBJ whole genome shotgun (WGS) entry which is preliminary data.</text>
</comment>
<feature type="compositionally biased region" description="Polar residues" evidence="1">
    <location>
        <begin position="13"/>
        <end position="29"/>
    </location>
</feature>
<sequence length="235" mass="25974">MDPESSLDRTARWVQQHTQHSFRHQSAASRSHLKHPQQEGTSSQQSSRTDLGGQNTGVGSGGRAYARQSTTAYAQHGSSRSSRQPPMADEPLSSSHHRRSRSHSTTVPQDYRTPPRIHIPSEVYRHPNLPAFVQGPPGSGYPMSMSAPRRPPPPPRAAVPAPPSPPLQVPNPLNPKKSRPTVHKRRPSLSGETFEPPPHPPIYPYRVVDGREPRVQGQGDILRGRGRSASESRRR</sequence>
<evidence type="ECO:0000313" key="3">
    <source>
        <dbReference type="Proteomes" id="UP000757232"/>
    </source>
</evidence>
<proteinExistence type="predicted"/>
<organism evidence="2 3">
    <name type="scientific">Sanghuangporus baumii</name>
    <name type="common">Phellinus baumii</name>
    <dbReference type="NCBI Taxonomy" id="108892"/>
    <lineage>
        <taxon>Eukaryota</taxon>
        <taxon>Fungi</taxon>
        <taxon>Dikarya</taxon>
        <taxon>Basidiomycota</taxon>
        <taxon>Agaricomycotina</taxon>
        <taxon>Agaricomycetes</taxon>
        <taxon>Hymenochaetales</taxon>
        <taxon>Hymenochaetaceae</taxon>
        <taxon>Sanghuangporus</taxon>
    </lineage>
</organism>
<feature type="compositionally biased region" description="Basic and acidic residues" evidence="1">
    <location>
        <begin position="1"/>
        <end position="11"/>
    </location>
</feature>
<feature type="compositionally biased region" description="Pro residues" evidence="1">
    <location>
        <begin position="149"/>
        <end position="173"/>
    </location>
</feature>
<gene>
    <name evidence="2" type="ORF">A7U60_g2216</name>
</gene>
<dbReference type="OrthoDB" id="3256212at2759"/>
<feature type="compositionally biased region" description="Polar residues" evidence="1">
    <location>
        <begin position="38"/>
        <end position="53"/>
    </location>
</feature>
<evidence type="ECO:0000313" key="2">
    <source>
        <dbReference type="EMBL" id="OCB90538.1"/>
    </source>
</evidence>
<dbReference type="AlphaFoldDB" id="A0A9Q5I2L4"/>
<dbReference type="EMBL" id="LNZH02000126">
    <property type="protein sequence ID" value="OCB90538.1"/>
    <property type="molecule type" value="Genomic_DNA"/>
</dbReference>
<protein>
    <submittedName>
        <fullName evidence="2">Uncharacterized protein</fullName>
    </submittedName>
</protein>
<feature type="compositionally biased region" description="Basic residues" evidence="1">
    <location>
        <begin position="176"/>
        <end position="187"/>
    </location>
</feature>
<evidence type="ECO:0000256" key="1">
    <source>
        <dbReference type="SAM" id="MobiDB-lite"/>
    </source>
</evidence>
<name>A0A9Q5I2L4_SANBA</name>
<keyword evidence="3" id="KW-1185">Reference proteome</keyword>
<accession>A0A9Q5I2L4</accession>
<reference evidence="2" key="1">
    <citation type="submission" date="2016-06" db="EMBL/GenBank/DDBJ databases">
        <title>Draft Genome sequence of the fungus Inonotus baumii.</title>
        <authorList>
            <person name="Zhu H."/>
            <person name="Lin W."/>
        </authorList>
    </citation>
    <scope>NUCLEOTIDE SEQUENCE</scope>
    <source>
        <strain evidence="2">821</strain>
    </source>
</reference>
<feature type="compositionally biased region" description="Polar residues" evidence="1">
    <location>
        <begin position="67"/>
        <end position="84"/>
    </location>
</feature>